<organism evidence="5">
    <name type="scientific">bioreactor metagenome</name>
    <dbReference type="NCBI Taxonomy" id="1076179"/>
    <lineage>
        <taxon>unclassified sequences</taxon>
        <taxon>metagenomes</taxon>
        <taxon>ecological metagenomes</taxon>
    </lineage>
</organism>
<dbReference type="InterPro" id="IPR051212">
    <property type="entry name" value="Type-I_RE_S_subunit"/>
</dbReference>
<comment type="similarity">
    <text evidence="1">Belongs to the type-I restriction system S methylase family.</text>
</comment>
<gene>
    <name evidence="5" type="ORF">SDC9_50216</name>
</gene>
<dbReference type="Gene3D" id="3.90.220.20">
    <property type="entry name" value="DNA methylase specificity domains"/>
    <property type="match status" value="2"/>
</dbReference>
<dbReference type="SUPFAM" id="SSF116734">
    <property type="entry name" value="DNA methylase specificity domain"/>
    <property type="match status" value="2"/>
</dbReference>
<evidence type="ECO:0000256" key="3">
    <source>
        <dbReference type="ARBA" id="ARBA00023125"/>
    </source>
</evidence>
<dbReference type="Pfam" id="PF01420">
    <property type="entry name" value="Methylase_S"/>
    <property type="match status" value="2"/>
</dbReference>
<dbReference type="EMBL" id="VSSQ01000995">
    <property type="protein sequence ID" value="MPM03949.1"/>
    <property type="molecule type" value="Genomic_DNA"/>
</dbReference>
<evidence type="ECO:0000259" key="4">
    <source>
        <dbReference type="Pfam" id="PF01420"/>
    </source>
</evidence>
<comment type="caution">
    <text evidence="5">The sequence shown here is derived from an EMBL/GenBank/DDBJ whole genome shotgun (WGS) entry which is preliminary data.</text>
</comment>
<dbReference type="PANTHER" id="PTHR43140:SF1">
    <property type="entry name" value="TYPE I RESTRICTION ENZYME ECOKI SPECIFICITY SUBUNIT"/>
    <property type="match status" value="1"/>
</dbReference>
<keyword evidence="3" id="KW-0238">DNA-binding</keyword>
<feature type="domain" description="Type I restriction modification DNA specificity" evidence="4">
    <location>
        <begin position="111"/>
        <end position="282"/>
    </location>
</feature>
<reference evidence="5" key="1">
    <citation type="submission" date="2019-08" db="EMBL/GenBank/DDBJ databases">
        <authorList>
            <person name="Kucharzyk K."/>
            <person name="Murdoch R.W."/>
            <person name="Higgins S."/>
            <person name="Loffler F."/>
        </authorList>
    </citation>
    <scope>NUCLEOTIDE SEQUENCE</scope>
</reference>
<dbReference type="CDD" id="cd17293">
    <property type="entry name" value="RMtype1_S_Ppo21ORF8840P_TRD1-CR1_like"/>
    <property type="match status" value="1"/>
</dbReference>
<accession>A0A644WK10</accession>
<dbReference type="GO" id="GO:0003677">
    <property type="term" value="F:DNA binding"/>
    <property type="evidence" value="ECO:0007669"/>
    <property type="project" value="UniProtKB-KW"/>
</dbReference>
<dbReference type="GO" id="GO:0009307">
    <property type="term" value="P:DNA restriction-modification system"/>
    <property type="evidence" value="ECO:0007669"/>
    <property type="project" value="UniProtKB-KW"/>
</dbReference>
<name>A0A644WK10_9ZZZZ</name>
<dbReference type="CDD" id="cd17282">
    <property type="entry name" value="RMtype1_S_Eco16444ORF1681_TRD1-CR1_like"/>
    <property type="match status" value="1"/>
</dbReference>
<evidence type="ECO:0000313" key="5">
    <source>
        <dbReference type="EMBL" id="MPM03949.1"/>
    </source>
</evidence>
<protein>
    <recommendedName>
        <fullName evidence="4">Type I restriction modification DNA specificity domain-containing protein</fullName>
    </recommendedName>
</protein>
<dbReference type="PANTHER" id="PTHR43140">
    <property type="entry name" value="TYPE-1 RESTRICTION ENZYME ECOKI SPECIFICITY PROTEIN"/>
    <property type="match status" value="1"/>
</dbReference>
<evidence type="ECO:0000256" key="1">
    <source>
        <dbReference type="ARBA" id="ARBA00010923"/>
    </source>
</evidence>
<sequence length="587" mass="66236">MNPIKTEGKKMNDILLDTLPIWTTAQALKTSSRGISASNQQLLGIQKLRELILELAVRGKLVPQDPNDEPASELLKRIEREKKRLIKDGKIKKQESLSEVEENEKSFDIPTSWEWVKIGNIGYTQTGGTPSKNDNSLFGNDVPFIKPGDIYPNYVDYNNEGLSFKGVDSLGRSAIEGSILMVCIGTIGKCNLIDRMCAFNQQINSISPYHKISDYILLALRSRYFQNTAWEKSSSTTIAILNKGKWENIGIPLPPLAEQHRIVERVNELMTLCDELEKEQTNSNATHETLLEVLLTNLTDAKNSDDFKEAWQRIAGCFDTLFTTEYSIDKLKQTILQLAVMGKLVPQDPTDEPASELLKKIAKEKARLVKEGKIKKQAVLPEIKEEEKPYELPKGWKWVRFSQIGELARGKSKHRPRNDNSLYENGKYPMVQTGDVTKADRFIKTYTALYNEKGLDQSRLWPKGTMCITIAANIADTSILGFDACFPDSIVGLIVSNEIGDARYFDYFVRTVKDRLTNFAPSTAQKNINLEILESLLIPLPPLHELNLIVVKVDELFAICDSLKVEIRKAQMIQNVLAEVIVCKVVK</sequence>
<dbReference type="AlphaFoldDB" id="A0A644WK10"/>
<dbReference type="InterPro" id="IPR000055">
    <property type="entry name" value="Restrct_endonuc_typeI_TRD"/>
</dbReference>
<keyword evidence="2" id="KW-0680">Restriction system</keyword>
<evidence type="ECO:0000256" key="2">
    <source>
        <dbReference type="ARBA" id="ARBA00022747"/>
    </source>
</evidence>
<proteinExistence type="inferred from homology"/>
<dbReference type="InterPro" id="IPR044946">
    <property type="entry name" value="Restrct_endonuc_typeI_TRD_sf"/>
</dbReference>
<feature type="domain" description="Type I restriction modification DNA specificity" evidence="4">
    <location>
        <begin position="393"/>
        <end position="563"/>
    </location>
</feature>